<dbReference type="EMBL" id="AVNC01000023">
    <property type="protein sequence ID" value="EQK39740.1"/>
    <property type="molecule type" value="Genomic_DNA"/>
</dbReference>
<comment type="caution">
    <text evidence="1">The sequence shown here is derived from an EMBL/GenBank/DDBJ whole genome shotgun (WGS) entry which is preliminary data.</text>
</comment>
<gene>
    <name evidence="1" type="ORF">C672_3665</name>
</gene>
<dbReference type="Proteomes" id="UP000015688">
    <property type="component" value="Unassembled WGS sequence"/>
</dbReference>
<name>T4VF48_PARBF</name>
<proteinExistence type="predicted"/>
<evidence type="ECO:0000313" key="2">
    <source>
        <dbReference type="Proteomes" id="UP000015688"/>
    </source>
</evidence>
<protein>
    <submittedName>
        <fullName evidence="1">Uncharacterized protein</fullName>
    </submittedName>
</protein>
<reference evidence="1 2" key="1">
    <citation type="submission" date="2013-06" db="EMBL/GenBank/DDBJ databases">
        <authorList>
            <person name="Walk S."/>
            <person name="Aronoff D."/>
            <person name="Young V.Y."/>
            <person name="Marsh J."/>
            <person name="Harrison L."/>
            <person name="Daugherty S.C."/>
            <person name="Shefchek K.A."/>
            <person name="Hine E.E."/>
            <person name="Tallon L.J."/>
            <person name="Sadzewicz L.K."/>
            <person name="Rasko D.A."/>
        </authorList>
    </citation>
    <scope>NUCLEOTIDE SEQUENCE [LARGE SCALE GENOMIC DNA]</scope>
    <source>
        <strain evidence="1 2">ATCC 638</strain>
    </source>
</reference>
<evidence type="ECO:0000313" key="1">
    <source>
        <dbReference type="EMBL" id="EQK39740.1"/>
    </source>
</evidence>
<organism evidence="1 2">
    <name type="scientific">Paraclostridium bifermentans ATCC 638 = DSM 14991</name>
    <dbReference type="NCBI Taxonomy" id="1233171"/>
    <lineage>
        <taxon>Bacteria</taxon>
        <taxon>Bacillati</taxon>
        <taxon>Bacillota</taxon>
        <taxon>Clostridia</taxon>
        <taxon>Peptostreptococcales</taxon>
        <taxon>Peptostreptococcaceae</taxon>
        <taxon>Paraclostridium</taxon>
    </lineage>
</organism>
<dbReference type="PATRIC" id="fig|1233171.3.peg.3531"/>
<sequence>MAKVSTVKLGAYPASLTLEFFEEQGYVKYKDLDKYFGECFNELETYLDKESFIKNSKRNLLNSVKYKQFLNDEVKMCSKCFKVKPLNSYYNQKEGLFGKRSLCTSCDSAIAKDYRSTEVGKKTLRKASSKYYLKNKEFHRKINREWRKKNKELAKSIQNRSRMKKKLKLSGYIVEDASKLDFLVSFKQENNIMYYDDLFKRLEGILNDYRV</sequence>
<dbReference type="RefSeq" id="WP_021434496.1">
    <property type="nucleotide sequence ID" value="NZ_AVNC01000023.1"/>
</dbReference>
<accession>T4VF48</accession>
<dbReference type="AlphaFoldDB" id="T4VF48"/>